<comment type="caution">
    <text evidence="1">The sequence shown here is derived from an EMBL/GenBank/DDBJ whole genome shotgun (WGS) entry which is preliminary data.</text>
</comment>
<sequence>MTVIKVRLTTKAAFLHSSMCRGRIHNDLAESRQRKWNVAGRSPITWNPNLTGVFYQEVLI</sequence>
<dbReference type="EMBL" id="VSRR010032398">
    <property type="protein sequence ID" value="MPC71154.1"/>
    <property type="molecule type" value="Genomic_DNA"/>
</dbReference>
<name>A0A5B7HRP8_PORTR</name>
<dbReference type="Proteomes" id="UP000324222">
    <property type="component" value="Unassembled WGS sequence"/>
</dbReference>
<evidence type="ECO:0000313" key="2">
    <source>
        <dbReference type="Proteomes" id="UP000324222"/>
    </source>
</evidence>
<organism evidence="1 2">
    <name type="scientific">Portunus trituberculatus</name>
    <name type="common">Swimming crab</name>
    <name type="synonym">Neptunus trituberculatus</name>
    <dbReference type="NCBI Taxonomy" id="210409"/>
    <lineage>
        <taxon>Eukaryota</taxon>
        <taxon>Metazoa</taxon>
        <taxon>Ecdysozoa</taxon>
        <taxon>Arthropoda</taxon>
        <taxon>Crustacea</taxon>
        <taxon>Multicrustacea</taxon>
        <taxon>Malacostraca</taxon>
        <taxon>Eumalacostraca</taxon>
        <taxon>Eucarida</taxon>
        <taxon>Decapoda</taxon>
        <taxon>Pleocyemata</taxon>
        <taxon>Brachyura</taxon>
        <taxon>Eubrachyura</taxon>
        <taxon>Portunoidea</taxon>
        <taxon>Portunidae</taxon>
        <taxon>Portuninae</taxon>
        <taxon>Portunus</taxon>
    </lineage>
</organism>
<reference evidence="1 2" key="1">
    <citation type="submission" date="2019-05" db="EMBL/GenBank/DDBJ databases">
        <title>Another draft genome of Portunus trituberculatus and its Hox gene families provides insights of decapod evolution.</title>
        <authorList>
            <person name="Jeong J.-H."/>
            <person name="Song I."/>
            <person name="Kim S."/>
            <person name="Choi T."/>
            <person name="Kim D."/>
            <person name="Ryu S."/>
            <person name="Kim W."/>
        </authorList>
    </citation>
    <scope>NUCLEOTIDE SEQUENCE [LARGE SCALE GENOMIC DNA]</scope>
    <source>
        <tissue evidence="1">Muscle</tissue>
    </source>
</reference>
<keyword evidence="2" id="KW-1185">Reference proteome</keyword>
<protein>
    <submittedName>
        <fullName evidence="1">Uncharacterized protein</fullName>
    </submittedName>
</protein>
<proteinExistence type="predicted"/>
<evidence type="ECO:0000313" key="1">
    <source>
        <dbReference type="EMBL" id="MPC71154.1"/>
    </source>
</evidence>
<accession>A0A5B7HRP8</accession>
<gene>
    <name evidence="1" type="ORF">E2C01_065424</name>
</gene>
<dbReference type="AlphaFoldDB" id="A0A5B7HRP8"/>